<protein>
    <submittedName>
        <fullName evidence="2">Uncharacterized protein</fullName>
    </submittedName>
</protein>
<dbReference type="EMBL" id="UGTL01000002">
    <property type="protein sequence ID" value="SUB97770.1"/>
    <property type="molecule type" value="Genomic_DNA"/>
</dbReference>
<gene>
    <name evidence="2" type="ORF">NCTC11157_02567</name>
</gene>
<dbReference type="AlphaFoldDB" id="A0A379EG90"/>
<sequence>MEGMMKEFSEFTEKYLAVHVTVVVILSAFIIYCLV</sequence>
<keyword evidence="1" id="KW-0812">Transmembrane</keyword>
<organism evidence="2 3">
    <name type="scientific">Prevotella disiens</name>
    <dbReference type="NCBI Taxonomy" id="28130"/>
    <lineage>
        <taxon>Bacteria</taxon>
        <taxon>Pseudomonadati</taxon>
        <taxon>Bacteroidota</taxon>
        <taxon>Bacteroidia</taxon>
        <taxon>Bacteroidales</taxon>
        <taxon>Prevotellaceae</taxon>
        <taxon>Prevotella</taxon>
    </lineage>
</organism>
<evidence type="ECO:0000256" key="1">
    <source>
        <dbReference type="SAM" id="Phobius"/>
    </source>
</evidence>
<reference evidence="2 3" key="1">
    <citation type="submission" date="2018-06" db="EMBL/GenBank/DDBJ databases">
        <authorList>
            <consortium name="Pathogen Informatics"/>
            <person name="Doyle S."/>
        </authorList>
    </citation>
    <scope>NUCLEOTIDE SEQUENCE [LARGE SCALE GENOMIC DNA]</scope>
    <source>
        <strain evidence="2 3">NCTC11157</strain>
    </source>
</reference>
<name>A0A379EG90_9BACT</name>
<dbReference type="Proteomes" id="UP000254072">
    <property type="component" value="Unassembled WGS sequence"/>
</dbReference>
<keyword evidence="1" id="KW-1133">Transmembrane helix</keyword>
<keyword evidence="1" id="KW-0472">Membrane</keyword>
<proteinExistence type="predicted"/>
<evidence type="ECO:0000313" key="2">
    <source>
        <dbReference type="EMBL" id="SUB97770.1"/>
    </source>
</evidence>
<evidence type="ECO:0000313" key="3">
    <source>
        <dbReference type="Proteomes" id="UP000254072"/>
    </source>
</evidence>
<feature type="transmembrane region" description="Helical" evidence="1">
    <location>
        <begin position="15"/>
        <end position="34"/>
    </location>
</feature>
<accession>A0A379EG90</accession>